<protein>
    <submittedName>
        <fullName evidence="3">DEBR0S3_06282g1_1</fullName>
    </submittedName>
</protein>
<dbReference type="Proteomes" id="UP000478008">
    <property type="component" value="Unassembled WGS sequence"/>
</dbReference>
<feature type="region of interest" description="Disordered" evidence="1">
    <location>
        <begin position="1"/>
        <end position="24"/>
    </location>
</feature>
<keyword evidence="2" id="KW-1133">Transmembrane helix</keyword>
<organism evidence="3 4">
    <name type="scientific">Dekkera bruxellensis</name>
    <name type="common">Brettanomyces custersii</name>
    <dbReference type="NCBI Taxonomy" id="5007"/>
    <lineage>
        <taxon>Eukaryota</taxon>
        <taxon>Fungi</taxon>
        <taxon>Dikarya</taxon>
        <taxon>Ascomycota</taxon>
        <taxon>Saccharomycotina</taxon>
        <taxon>Pichiomycetes</taxon>
        <taxon>Pichiales</taxon>
        <taxon>Pichiaceae</taxon>
        <taxon>Brettanomyces</taxon>
    </lineage>
</organism>
<dbReference type="AlphaFoldDB" id="A0A7D9H1W0"/>
<feature type="region of interest" description="Disordered" evidence="1">
    <location>
        <begin position="352"/>
        <end position="406"/>
    </location>
</feature>
<evidence type="ECO:0000313" key="4">
    <source>
        <dbReference type="Proteomes" id="UP000478008"/>
    </source>
</evidence>
<evidence type="ECO:0000313" key="3">
    <source>
        <dbReference type="EMBL" id="VUG18267.1"/>
    </source>
</evidence>
<feature type="transmembrane region" description="Helical" evidence="2">
    <location>
        <begin position="477"/>
        <end position="495"/>
    </location>
</feature>
<evidence type="ECO:0000256" key="1">
    <source>
        <dbReference type="SAM" id="MobiDB-lite"/>
    </source>
</evidence>
<name>A0A7D9H1W0_DEKBR</name>
<sequence length="520" mass="59124">MSVEADPTVVRLNTSETSNNSKEGLKRLNFLKRYKALKIRKHGTNKTKPGESEKNPIVIEEKPEKDNAVPVSNNSLAKWYQSFMADNAEEKSDEAGNQEKKDVFQNKYKDQYIQSDGDEIGTEEDDLEQYYTFTANVAKPKPKVTYESADQKLFERPRTNKFVQFFLTPAEKMKIADGLKKMVGVKDSDKHMDLDLFDTDIQSMPMVNSFSRSNGQWGLNENEEGEEDTIYYKGSISKDGVDDTDMGHFSKATIDENQQPIRHVQRRSERVMKPNGEMREVVQEEFIERTEKRRRNRAFAEEPSSFGSDLAELYKNKRIPAPHNSLFKRRMKDFQYYTNGVDIPGYKRSSMLNNGHSSDSSSFINRALPSIPPPRARASRRGSTQLASHPKSRGVRGSNQRMAFGSEPTHVNADLGMLKGKIIGMLHTNYDANILEFHANVRKLLSMIPIISYIEPFLAVLEVAIPKSNNTEFTNPAALLIAVIDGIISLLAMYWGIKLYIVIARLFKSVLWVLVKIGII</sequence>
<feature type="compositionally biased region" description="Polar residues" evidence="1">
    <location>
        <begin position="11"/>
        <end position="22"/>
    </location>
</feature>
<feature type="compositionally biased region" description="Basic and acidic residues" evidence="1">
    <location>
        <begin position="48"/>
        <end position="67"/>
    </location>
</feature>
<keyword evidence="2" id="KW-0812">Transmembrane</keyword>
<dbReference type="EMBL" id="CABFWN010000003">
    <property type="protein sequence ID" value="VUG18267.1"/>
    <property type="molecule type" value="Genomic_DNA"/>
</dbReference>
<accession>A0A7D9H1W0</accession>
<evidence type="ECO:0000256" key="2">
    <source>
        <dbReference type="SAM" id="Phobius"/>
    </source>
</evidence>
<keyword evidence="2" id="KW-0472">Membrane</keyword>
<gene>
    <name evidence="3" type="ORF">DEBR0S3_06282G</name>
</gene>
<proteinExistence type="predicted"/>
<reference evidence="3 4" key="1">
    <citation type="submission" date="2019-07" db="EMBL/GenBank/DDBJ databases">
        <authorList>
            <person name="Friedrich A."/>
            <person name="Schacherer J."/>
        </authorList>
    </citation>
    <scope>NUCLEOTIDE SEQUENCE [LARGE SCALE GENOMIC DNA]</scope>
</reference>
<feature type="region of interest" description="Disordered" evidence="1">
    <location>
        <begin position="41"/>
        <end position="71"/>
    </location>
</feature>
<feature type="compositionally biased region" description="Polar residues" evidence="1">
    <location>
        <begin position="352"/>
        <end position="364"/>
    </location>
</feature>
<keyword evidence="4" id="KW-1185">Reference proteome</keyword>